<sequence>MSARPVPSPDAVRSQQVRFCQRGPNKAQRVCIQGASIKWKHELSVCEKSRLETKNIVVGAGSAPESKGNKIS</sequence>
<dbReference type="AlphaFoldDB" id="A0A1B7NK42"/>
<keyword evidence="2" id="KW-1185">Reference proteome</keyword>
<evidence type="ECO:0000313" key="2">
    <source>
        <dbReference type="Proteomes" id="UP000091918"/>
    </source>
</evidence>
<name>A0A1B7NK42_9EURO</name>
<protein>
    <submittedName>
        <fullName evidence="1">Uncharacterized protein</fullName>
    </submittedName>
</protein>
<proteinExistence type="predicted"/>
<reference evidence="1 2" key="1">
    <citation type="submission" date="2015-07" db="EMBL/GenBank/DDBJ databases">
        <title>Emmonsia species relationships and genome sequence.</title>
        <authorList>
            <person name="Cuomo C.A."/>
            <person name="Schwartz I.S."/>
            <person name="Kenyon C."/>
            <person name="de Hoog G.S."/>
            <person name="Govender N.P."/>
            <person name="Botha A."/>
            <person name="Moreno L."/>
            <person name="de Vries M."/>
            <person name="Munoz J.F."/>
            <person name="Stielow J.B."/>
        </authorList>
    </citation>
    <scope>NUCLEOTIDE SEQUENCE [LARGE SCALE GENOMIC DNA]</scope>
    <source>
        <strain evidence="1 2">CBS 136260</strain>
    </source>
</reference>
<gene>
    <name evidence="1" type="ORF">ACJ72_08676</name>
</gene>
<accession>A0A1B7NK42</accession>
<evidence type="ECO:0000313" key="1">
    <source>
        <dbReference type="EMBL" id="OAX77030.1"/>
    </source>
</evidence>
<comment type="caution">
    <text evidence="1">The sequence shown here is derived from an EMBL/GenBank/DDBJ whole genome shotgun (WGS) entry which is preliminary data.</text>
</comment>
<organism evidence="1 2">
    <name type="scientific">Emergomyces africanus</name>
    <dbReference type="NCBI Taxonomy" id="1955775"/>
    <lineage>
        <taxon>Eukaryota</taxon>
        <taxon>Fungi</taxon>
        <taxon>Dikarya</taxon>
        <taxon>Ascomycota</taxon>
        <taxon>Pezizomycotina</taxon>
        <taxon>Eurotiomycetes</taxon>
        <taxon>Eurotiomycetidae</taxon>
        <taxon>Onygenales</taxon>
        <taxon>Ajellomycetaceae</taxon>
        <taxon>Emergomyces</taxon>
    </lineage>
</organism>
<dbReference type="EMBL" id="LGUA01003625">
    <property type="protein sequence ID" value="OAX77030.1"/>
    <property type="molecule type" value="Genomic_DNA"/>
</dbReference>
<dbReference type="Proteomes" id="UP000091918">
    <property type="component" value="Unassembled WGS sequence"/>
</dbReference>